<dbReference type="SUPFAM" id="SSF52540">
    <property type="entry name" value="P-loop containing nucleoside triphosphate hydrolases"/>
    <property type="match status" value="1"/>
</dbReference>
<dbReference type="STRING" id="439292.Bsel_0351"/>
<dbReference type="GO" id="GO:0016887">
    <property type="term" value="F:ATP hydrolysis activity"/>
    <property type="evidence" value="ECO:0007669"/>
    <property type="project" value="InterPro"/>
</dbReference>
<dbReference type="Gene3D" id="3.40.50.300">
    <property type="entry name" value="P-loop containing nucleotide triphosphate hydrolases"/>
    <property type="match status" value="1"/>
</dbReference>
<dbReference type="PANTHER" id="PTHR43166:SF6">
    <property type="entry name" value="PHOSPHONATES IMPORT ATP-BINDING PROTEIN PHNC"/>
    <property type="match status" value="1"/>
</dbReference>
<dbReference type="KEGG" id="bse:Bsel_0351"/>
<dbReference type="InterPro" id="IPR050086">
    <property type="entry name" value="MetN_ABC_transporter-like"/>
</dbReference>
<evidence type="ECO:0000256" key="5">
    <source>
        <dbReference type="ARBA" id="ARBA00022885"/>
    </source>
</evidence>
<dbReference type="AlphaFoldDB" id="D6XWP9"/>
<evidence type="ECO:0000256" key="3">
    <source>
        <dbReference type="ARBA" id="ARBA00022741"/>
    </source>
</evidence>
<evidence type="ECO:0000259" key="8">
    <source>
        <dbReference type="PROSITE" id="PS50893"/>
    </source>
</evidence>
<dbReference type="GO" id="GO:0016020">
    <property type="term" value="C:membrane"/>
    <property type="evidence" value="ECO:0007669"/>
    <property type="project" value="InterPro"/>
</dbReference>
<organism evidence="9 10">
    <name type="scientific">Bacillus selenitireducens (strain ATCC 700615 / DSM 15326 / MLS10)</name>
    <dbReference type="NCBI Taxonomy" id="439292"/>
    <lineage>
        <taxon>Bacteria</taxon>
        <taxon>Bacillati</taxon>
        <taxon>Bacillota</taxon>
        <taxon>Bacilli</taxon>
        <taxon>Bacillales</taxon>
        <taxon>Bacillaceae</taxon>
        <taxon>Salisediminibacterium</taxon>
    </lineage>
</organism>
<dbReference type="NCBIfam" id="TIGR02315">
    <property type="entry name" value="ABC_phnC"/>
    <property type="match status" value="1"/>
</dbReference>
<evidence type="ECO:0000313" key="9">
    <source>
        <dbReference type="EMBL" id="ADH97891.1"/>
    </source>
</evidence>
<dbReference type="GO" id="GO:0015416">
    <property type="term" value="F:ABC-type phosphonate transporter activity"/>
    <property type="evidence" value="ECO:0007669"/>
    <property type="project" value="InterPro"/>
</dbReference>
<dbReference type="CDD" id="cd03256">
    <property type="entry name" value="ABC_PhnC_transporter"/>
    <property type="match status" value="1"/>
</dbReference>
<dbReference type="InterPro" id="IPR012693">
    <property type="entry name" value="ABC_transpr_PhnC"/>
</dbReference>
<keyword evidence="5" id="KW-0918">Phosphonate transport</keyword>
<dbReference type="InterPro" id="IPR017871">
    <property type="entry name" value="ABC_transporter-like_CS"/>
</dbReference>
<evidence type="ECO:0000256" key="7">
    <source>
        <dbReference type="ARBA" id="ARBA00023136"/>
    </source>
</evidence>
<gene>
    <name evidence="9" type="ordered locus">Bsel_0351</name>
</gene>
<dbReference type="OrthoDB" id="9802264at2"/>
<dbReference type="PROSITE" id="PS00211">
    <property type="entry name" value="ABC_TRANSPORTER_1"/>
    <property type="match status" value="1"/>
</dbReference>
<keyword evidence="6" id="KW-1278">Translocase</keyword>
<dbReference type="InterPro" id="IPR027417">
    <property type="entry name" value="P-loop_NTPase"/>
</dbReference>
<dbReference type="EMBL" id="CP001791">
    <property type="protein sequence ID" value="ADH97891.1"/>
    <property type="molecule type" value="Genomic_DNA"/>
</dbReference>
<dbReference type="InterPro" id="IPR003439">
    <property type="entry name" value="ABC_transporter-like_ATP-bd"/>
</dbReference>
<accession>D6XWP9</accession>
<name>D6XWP9_BACIE</name>
<evidence type="ECO:0000256" key="1">
    <source>
        <dbReference type="ARBA" id="ARBA00022448"/>
    </source>
</evidence>
<dbReference type="PROSITE" id="PS50893">
    <property type="entry name" value="ABC_TRANSPORTER_2"/>
    <property type="match status" value="1"/>
</dbReference>
<keyword evidence="10" id="KW-1185">Reference proteome</keyword>
<dbReference type="Proteomes" id="UP000000271">
    <property type="component" value="Chromosome"/>
</dbReference>
<feature type="domain" description="ABC transporter" evidence="8">
    <location>
        <begin position="2"/>
        <end position="246"/>
    </location>
</feature>
<keyword evidence="4" id="KW-0067">ATP-binding</keyword>
<reference evidence="9" key="1">
    <citation type="submission" date="2009-10" db="EMBL/GenBank/DDBJ databases">
        <title>Complete sequence of Bacillus selenitireducens MLS10.</title>
        <authorList>
            <consortium name="US DOE Joint Genome Institute"/>
            <person name="Lucas S."/>
            <person name="Copeland A."/>
            <person name="Lapidus A."/>
            <person name="Glavina del Rio T."/>
            <person name="Dalin E."/>
            <person name="Tice H."/>
            <person name="Bruce D."/>
            <person name="Goodwin L."/>
            <person name="Pitluck S."/>
            <person name="Sims D."/>
            <person name="Brettin T."/>
            <person name="Detter J.C."/>
            <person name="Han C."/>
            <person name="Larimer F."/>
            <person name="Land M."/>
            <person name="Hauser L."/>
            <person name="Kyrpides N."/>
            <person name="Ovchinnikova G."/>
            <person name="Stolz J."/>
        </authorList>
    </citation>
    <scope>NUCLEOTIDE SEQUENCE [LARGE SCALE GENOMIC DNA]</scope>
    <source>
        <strain evidence="9">MLS10</strain>
    </source>
</reference>
<dbReference type="GO" id="GO:0005524">
    <property type="term" value="F:ATP binding"/>
    <property type="evidence" value="ECO:0007669"/>
    <property type="project" value="UniProtKB-KW"/>
</dbReference>
<keyword evidence="3" id="KW-0547">Nucleotide-binding</keyword>
<dbReference type="eggNOG" id="COG3638">
    <property type="taxonomic scope" value="Bacteria"/>
</dbReference>
<dbReference type="InterPro" id="IPR003593">
    <property type="entry name" value="AAA+_ATPase"/>
</dbReference>
<dbReference type="PANTHER" id="PTHR43166">
    <property type="entry name" value="AMINO ACID IMPORT ATP-BINDING PROTEIN"/>
    <property type="match status" value="1"/>
</dbReference>
<keyword evidence="1" id="KW-0813">Transport</keyword>
<protein>
    <submittedName>
        <fullName evidence="9">Phosphonate ABC transporter, ATPase subunit</fullName>
    </submittedName>
</protein>
<dbReference type="Pfam" id="PF00005">
    <property type="entry name" value="ABC_tran"/>
    <property type="match status" value="1"/>
</dbReference>
<proteinExistence type="predicted"/>
<keyword evidence="7" id="KW-0472">Membrane</keyword>
<dbReference type="SMART" id="SM00382">
    <property type="entry name" value="AAA"/>
    <property type="match status" value="1"/>
</dbReference>
<evidence type="ECO:0000256" key="6">
    <source>
        <dbReference type="ARBA" id="ARBA00022967"/>
    </source>
</evidence>
<sequence>MIQVEGLSVTFGGNVQALSGIDFTVGDGEFICVLGRSGAGKSTLIRCLNGLQRPSAGIVTVNGETLTSKTEQDLRRIRADIGMIFQHFQLIPRLTVAMNVYLGMAGKRPWWKTVMGFQTDSEKARVDTALREVEIGDYAHRRVEELSGGQKQRVAVARALVQEPFLLLGDEPVASLDPGTSERLFQKLKDLHDNRGITMFINVHDVTLAKRYANRILALKDGALIFDGPPEAFDEEAYRETYATTT</sequence>
<keyword evidence="2" id="KW-1003">Cell membrane</keyword>
<evidence type="ECO:0000256" key="4">
    <source>
        <dbReference type="ARBA" id="ARBA00022840"/>
    </source>
</evidence>
<dbReference type="HOGENOM" id="CLU_000604_1_22_9"/>
<evidence type="ECO:0000313" key="10">
    <source>
        <dbReference type="Proteomes" id="UP000000271"/>
    </source>
</evidence>
<evidence type="ECO:0000256" key="2">
    <source>
        <dbReference type="ARBA" id="ARBA00022475"/>
    </source>
</evidence>